<evidence type="ECO:0000256" key="9">
    <source>
        <dbReference type="ARBA" id="ARBA00023224"/>
    </source>
</evidence>
<dbReference type="InParanoid" id="A0A1W4W302"/>
<keyword evidence="3" id="KW-1003">Cell membrane</keyword>
<dbReference type="InterPro" id="IPR036445">
    <property type="entry name" value="GPCR_2_extracell_dom_sf"/>
</dbReference>
<dbReference type="STRING" id="224129.A0A1W4W302"/>
<comment type="similarity">
    <text evidence="2">Belongs to the G-protein coupled receptor 2 family.</text>
</comment>
<feature type="transmembrane region" description="Helical" evidence="11">
    <location>
        <begin position="297"/>
        <end position="319"/>
    </location>
</feature>
<dbReference type="Gene3D" id="4.10.1240.10">
    <property type="entry name" value="GPCR, family 2, extracellular hormone receptor domain"/>
    <property type="match status" value="1"/>
</dbReference>
<name>A0A1W4W302_AGRPL</name>
<reference evidence="16" key="1">
    <citation type="submission" date="2025-08" db="UniProtKB">
        <authorList>
            <consortium name="RefSeq"/>
        </authorList>
    </citation>
    <scope>IDENTIFICATION</scope>
    <source>
        <tissue evidence="16">Entire body</tissue>
    </source>
</reference>
<dbReference type="GO" id="GO:0007166">
    <property type="term" value="P:cell surface receptor signaling pathway"/>
    <property type="evidence" value="ECO:0007669"/>
    <property type="project" value="InterPro"/>
</dbReference>
<feature type="domain" description="G-protein coupled receptors family 2 profile 2" evidence="14">
    <location>
        <begin position="260"/>
        <end position="513"/>
    </location>
</feature>
<proteinExistence type="inferred from homology"/>
<feature type="transmembrane region" description="Helical" evidence="11">
    <location>
        <begin position="461"/>
        <end position="480"/>
    </location>
</feature>
<evidence type="ECO:0000256" key="12">
    <source>
        <dbReference type="SAM" id="SignalP"/>
    </source>
</evidence>
<evidence type="ECO:0000256" key="5">
    <source>
        <dbReference type="ARBA" id="ARBA00022989"/>
    </source>
</evidence>
<dbReference type="PRINTS" id="PR00249">
    <property type="entry name" value="GPCRSECRETIN"/>
</dbReference>
<keyword evidence="9" id="KW-0807">Transducer</keyword>
<dbReference type="Proteomes" id="UP000192223">
    <property type="component" value="Unplaced"/>
</dbReference>
<feature type="chain" id="PRO_5010717326" evidence="12">
    <location>
        <begin position="26"/>
        <end position="615"/>
    </location>
</feature>
<evidence type="ECO:0000256" key="10">
    <source>
        <dbReference type="SAM" id="MobiDB-lite"/>
    </source>
</evidence>
<dbReference type="SUPFAM" id="SSF111418">
    <property type="entry name" value="Hormone receptor domain"/>
    <property type="match status" value="1"/>
</dbReference>
<dbReference type="InterPro" id="IPR050332">
    <property type="entry name" value="GPCR_2"/>
</dbReference>
<evidence type="ECO:0000256" key="3">
    <source>
        <dbReference type="ARBA" id="ARBA00022475"/>
    </source>
</evidence>
<keyword evidence="6" id="KW-0297">G-protein coupled receptor</keyword>
<dbReference type="Gene3D" id="1.20.1070.10">
    <property type="entry name" value="Rhodopsin 7-helix transmembrane proteins"/>
    <property type="match status" value="1"/>
</dbReference>
<dbReference type="GO" id="GO:0007188">
    <property type="term" value="P:adenylate cyclase-modulating G protein-coupled receptor signaling pathway"/>
    <property type="evidence" value="ECO:0007669"/>
    <property type="project" value="TreeGrafter"/>
</dbReference>
<dbReference type="PROSITE" id="PS50261">
    <property type="entry name" value="G_PROTEIN_RECEP_F2_4"/>
    <property type="match status" value="1"/>
</dbReference>
<feature type="transmembrane region" description="Helical" evidence="11">
    <location>
        <begin position="339"/>
        <end position="357"/>
    </location>
</feature>
<evidence type="ECO:0000256" key="2">
    <source>
        <dbReference type="ARBA" id="ARBA00005314"/>
    </source>
</evidence>
<keyword evidence="7 11" id="KW-0472">Membrane</keyword>
<feature type="transmembrane region" description="Helical" evidence="11">
    <location>
        <begin position="421"/>
        <end position="441"/>
    </location>
</feature>
<keyword evidence="4 11" id="KW-0812">Transmembrane</keyword>
<evidence type="ECO:0000313" key="16">
    <source>
        <dbReference type="RefSeq" id="XP_018318534.1"/>
    </source>
</evidence>
<dbReference type="KEGG" id="apln:108732312"/>
<dbReference type="AlphaFoldDB" id="A0A1W4W302"/>
<protein>
    <submittedName>
        <fullName evidence="16">Calcitonin receptor-like isoform X1</fullName>
    </submittedName>
</protein>
<feature type="domain" description="G-protein coupled receptors family 2 profile 1" evidence="13">
    <location>
        <begin position="175"/>
        <end position="255"/>
    </location>
</feature>
<accession>A0A1W4W302</accession>
<dbReference type="InterPro" id="IPR000832">
    <property type="entry name" value="GPCR_2_secretin-like"/>
</dbReference>
<comment type="subcellular location">
    <subcellularLocation>
        <location evidence="1">Cell membrane</location>
        <topology evidence="1">Multi-pass membrane protein</topology>
    </subcellularLocation>
</comment>
<gene>
    <name evidence="16" type="primary">LOC108732312</name>
</gene>
<keyword evidence="12" id="KW-0732">Signal</keyword>
<sequence>MKFISVHGVLFVVLVSILLTTPSFGCRVQDALLESEFGEEFPVENEHQSAINSDYNVNSYQSRYHFPLQKKTISSKYCRFRNLNPYPQELWIWLTSGMCYYYRDNSMFKQKLNLTTVAYPFNNRSYSLLAIVVNQTYGLLFDYTNEETNALVANSFLSERFYQKWYDCAKAADTCCSESMDAENIYPSEEYPCPVIWDAWSCYPRAKAGTTAMKECPLYSVSAASFPCTLYSQKQCFSNGTWNSNTDYGGCSSAPLFRRRNSFHVTVLYISIFLSFPAVIIFLSYEKLRILRVNLHRNLLIACILRNILTIMSKVLVILDALDSNGSRTMANNGVWCKILAFFENAAVNSIYACMVIDGFYLHKLIVRVFSDDPNPRVLYLVTIVSSFLPSIVWAIVRATLYDTSCWMSDTRGYSWIGDSFRMAVLVINFLLLLDICRVLLVKLRRNNTSAQTKSTLKAMIFLVPLFGVPFLLTVDTRIAGRSCTFGDIFHYFSYSFQALQGVCVACIFCYFNKEVQNHLKGTYRKLRINLEERYGWPKRRSTSYLRRATATTLVGRPSNYNPPRQPPPNSDIKYVPPKLGTNEGKVAPSETNNASRRVTIVLKQETEEKEATDC</sequence>
<dbReference type="OrthoDB" id="5967113at2759"/>
<evidence type="ECO:0000256" key="6">
    <source>
        <dbReference type="ARBA" id="ARBA00023040"/>
    </source>
</evidence>
<feature type="region of interest" description="Disordered" evidence="10">
    <location>
        <begin position="555"/>
        <end position="597"/>
    </location>
</feature>
<feature type="transmembrane region" description="Helical" evidence="11">
    <location>
        <begin position="263"/>
        <end position="285"/>
    </location>
</feature>
<dbReference type="GeneID" id="108732312"/>
<feature type="signal peptide" evidence="12">
    <location>
        <begin position="1"/>
        <end position="25"/>
    </location>
</feature>
<evidence type="ECO:0000256" key="7">
    <source>
        <dbReference type="ARBA" id="ARBA00023136"/>
    </source>
</evidence>
<evidence type="ECO:0000256" key="1">
    <source>
        <dbReference type="ARBA" id="ARBA00004651"/>
    </source>
</evidence>
<dbReference type="InterPro" id="IPR017981">
    <property type="entry name" value="GPCR_2-like_7TM"/>
</dbReference>
<keyword evidence="15" id="KW-1185">Reference proteome</keyword>
<dbReference type="Pfam" id="PF02793">
    <property type="entry name" value="HRM"/>
    <property type="match status" value="1"/>
</dbReference>
<feature type="transmembrane region" description="Helical" evidence="11">
    <location>
        <begin position="378"/>
        <end position="401"/>
    </location>
</feature>
<dbReference type="RefSeq" id="XP_018318534.1">
    <property type="nucleotide sequence ID" value="XM_018463032.2"/>
</dbReference>
<dbReference type="GO" id="GO:0008528">
    <property type="term" value="F:G protein-coupled peptide receptor activity"/>
    <property type="evidence" value="ECO:0007669"/>
    <property type="project" value="TreeGrafter"/>
</dbReference>
<dbReference type="InterPro" id="IPR001879">
    <property type="entry name" value="GPCR_2_extracellular_dom"/>
</dbReference>
<evidence type="ECO:0000256" key="11">
    <source>
        <dbReference type="SAM" id="Phobius"/>
    </source>
</evidence>
<evidence type="ECO:0000259" key="14">
    <source>
        <dbReference type="PROSITE" id="PS50261"/>
    </source>
</evidence>
<feature type="transmembrane region" description="Helical" evidence="11">
    <location>
        <begin position="492"/>
        <end position="512"/>
    </location>
</feature>
<evidence type="ECO:0000256" key="8">
    <source>
        <dbReference type="ARBA" id="ARBA00023170"/>
    </source>
</evidence>
<keyword evidence="5 11" id="KW-1133">Transmembrane helix</keyword>
<evidence type="ECO:0000313" key="15">
    <source>
        <dbReference type="Proteomes" id="UP000192223"/>
    </source>
</evidence>
<organism evidence="15 16">
    <name type="scientific">Agrilus planipennis</name>
    <name type="common">Emerald ash borer</name>
    <name type="synonym">Agrilus marcopoli</name>
    <dbReference type="NCBI Taxonomy" id="224129"/>
    <lineage>
        <taxon>Eukaryota</taxon>
        <taxon>Metazoa</taxon>
        <taxon>Ecdysozoa</taxon>
        <taxon>Arthropoda</taxon>
        <taxon>Hexapoda</taxon>
        <taxon>Insecta</taxon>
        <taxon>Pterygota</taxon>
        <taxon>Neoptera</taxon>
        <taxon>Endopterygota</taxon>
        <taxon>Coleoptera</taxon>
        <taxon>Polyphaga</taxon>
        <taxon>Elateriformia</taxon>
        <taxon>Buprestoidea</taxon>
        <taxon>Buprestidae</taxon>
        <taxon>Agrilinae</taxon>
        <taxon>Agrilus</taxon>
    </lineage>
</organism>
<dbReference type="PANTHER" id="PTHR45620">
    <property type="entry name" value="PDF RECEPTOR-LIKE PROTEIN-RELATED"/>
    <property type="match status" value="1"/>
</dbReference>
<evidence type="ECO:0000259" key="13">
    <source>
        <dbReference type="PROSITE" id="PS50227"/>
    </source>
</evidence>
<dbReference type="Pfam" id="PF00002">
    <property type="entry name" value="7tm_2"/>
    <property type="match status" value="1"/>
</dbReference>
<evidence type="ECO:0000256" key="4">
    <source>
        <dbReference type="ARBA" id="ARBA00022692"/>
    </source>
</evidence>
<dbReference type="PANTHER" id="PTHR45620:SF42">
    <property type="entry name" value="G-PROTEIN COUPLED RECEPTOR SEB-2"/>
    <property type="match status" value="1"/>
</dbReference>
<keyword evidence="8" id="KW-0675">Receptor</keyword>
<dbReference type="GO" id="GO:0005886">
    <property type="term" value="C:plasma membrane"/>
    <property type="evidence" value="ECO:0007669"/>
    <property type="project" value="UniProtKB-SubCell"/>
</dbReference>
<dbReference type="PROSITE" id="PS50227">
    <property type="entry name" value="G_PROTEIN_RECEP_F2_3"/>
    <property type="match status" value="1"/>
</dbReference>